<reference evidence="2 3" key="1">
    <citation type="submission" date="2024-04" db="EMBL/GenBank/DDBJ databases">
        <authorList>
            <person name="Fracassetti M."/>
        </authorList>
    </citation>
    <scope>NUCLEOTIDE SEQUENCE [LARGE SCALE GENOMIC DNA]</scope>
</reference>
<evidence type="ECO:0000313" key="2">
    <source>
        <dbReference type="EMBL" id="CAL1382787.1"/>
    </source>
</evidence>
<accession>A0AAV2EAM1</accession>
<gene>
    <name evidence="2" type="ORF">LTRI10_LOCUS24094</name>
</gene>
<organism evidence="2 3">
    <name type="scientific">Linum trigynum</name>
    <dbReference type="NCBI Taxonomy" id="586398"/>
    <lineage>
        <taxon>Eukaryota</taxon>
        <taxon>Viridiplantae</taxon>
        <taxon>Streptophyta</taxon>
        <taxon>Embryophyta</taxon>
        <taxon>Tracheophyta</taxon>
        <taxon>Spermatophyta</taxon>
        <taxon>Magnoliopsida</taxon>
        <taxon>eudicotyledons</taxon>
        <taxon>Gunneridae</taxon>
        <taxon>Pentapetalae</taxon>
        <taxon>rosids</taxon>
        <taxon>fabids</taxon>
        <taxon>Malpighiales</taxon>
        <taxon>Linaceae</taxon>
        <taxon>Linum</taxon>
    </lineage>
</organism>
<feature type="region of interest" description="Disordered" evidence="1">
    <location>
        <begin position="56"/>
        <end position="88"/>
    </location>
</feature>
<dbReference type="EMBL" id="OZ034817">
    <property type="protein sequence ID" value="CAL1382787.1"/>
    <property type="molecule type" value="Genomic_DNA"/>
</dbReference>
<evidence type="ECO:0000256" key="1">
    <source>
        <dbReference type="SAM" id="MobiDB-lite"/>
    </source>
</evidence>
<name>A0AAV2EAM1_9ROSI</name>
<protein>
    <submittedName>
        <fullName evidence="2">Uncharacterized protein</fullName>
    </submittedName>
</protein>
<proteinExistence type="predicted"/>
<sequence length="180" mass="20047">MGGEASSINTEYATHKVDSPAAIDVDSVASIDLETLNDDETNQRVLEKIINEGVEHRTFIDPPKSGPAKPSNSLGSNKRSRNDKKESAGTIVASKISKLQPLMEKATINIEKMANSFCLEDELTIRRGHLYEELSKVKGLSSEQCISAAMLLIKDDRIAQLYYQLPIEDEKFHFLLRIIN</sequence>
<keyword evidence="3" id="KW-1185">Reference proteome</keyword>
<evidence type="ECO:0000313" key="3">
    <source>
        <dbReference type="Proteomes" id="UP001497516"/>
    </source>
</evidence>
<dbReference type="Proteomes" id="UP001497516">
    <property type="component" value="Chromosome 4"/>
</dbReference>
<dbReference type="AlphaFoldDB" id="A0AAV2EAM1"/>